<feature type="disulfide bond" evidence="5">
    <location>
        <begin position="181"/>
        <end position="199"/>
    </location>
</feature>
<dbReference type="GO" id="GO:0031643">
    <property type="term" value="P:positive regulation of myelination"/>
    <property type="evidence" value="ECO:0007669"/>
    <property type="project" value="TreeGrafter"/>
</dbReference>
<evidence type="ECO:0000256" key="4">
    <source>
        <dbReference type="ARBA" id="ARBA00023180"/>
    </source>
</evidence>
<dbReference type="PROSITE" id="PS00652">
    <property type="entry name" value="TNFR_NGFR_1"/>
    <property type="match status" value="2"/>
</dbReference>
<dbReference type="GO" id="GO:0002724">
    <property type="term" value="P:regulation of T cell cytokine production"/>
    <property type="evidence" value="ECO:0007669"/>
    <property type="project" value="TreeGrafter"/>
</dbReference>
<evidence type="ECO:0000256" key="3">
    <source>
        <dbReference type="ARBA" id="ARBA00023157"/>
    </source>
</evidence>
<feature type="repeat" description="TNFR-Cys" evidence="5">
    <location>
        <begin position="155"/>
        <end position="199"/>
    </location>
</feature>
<feature type="compositionally biased region" description="Low complexity" evidence="6">
    <location>
        <begin position="293"/>
        <end position="309"/>
    </location>
</feature>
<feature type="disulfide bond" evidence="5">
    <location>
        <begin position="136"/>
        <end position="154"/>
    </location>
</feature>
<feature type="disulfide bond" evidence="5">
    <location>
        <begin position="90"/>
        <end position="103"/>
    </location>
</feature>
<evidence type="ECO:0000256" key="2">
    <source>
        <dbReference type="ARBA" id="ARBA00022737"/>
    </source>
</evidence>
<dbReference type="InterPro" id="IPR033996">
    <property type="entry name" value="TNFRSF1B_N"/>
</dbReference>
<dbReference type="GO" id="GO:0150079">
    <property type="term" value="P:negative regulation of neuroinflammatory response"/>
    <property type="evidence" value="ECO:0007669"/>
    <property type="project" value="TreeGrafter"/>
</dbReference>
<evidence type="ECO:0000256" key="8">
    <source>
        <dbReference type="SAM" id="SignalP"/>
    </source>
</evidence>
<evidence type="ECO:0000256" key="7">
    <source>
        <dbReference type="SAM" id="Phobius"/>
    </source>
</evidence>
<dbReference type="InterPro" id="IPR001368">
    <property type="entry name" value="TNFR/NGFR_Cys_rich_reg"/>
</dbReference>
<feature type="repeat" description="TNFR-Cys" evidence="5">
    <location>
        <begin position="75"/>
        <end position="111"/>
    </location>
</feature>
<comment type="caution">
    <text evidence="5">Lacks conserved residue(s) required for the propagation of feature annotation.</text>
</comment>
<keyword evidence="7" id="KW-1133">Transmembrane helix</keyword>
<dbReference type="OrthoDB" id="9450607at2759"/>
<dbReference type="GO" id="GO:0016020">
    <property type="term" value="C:membrane"/>
    <property type="evidence" value="ECO:0007669"/>
    <property type="project" value="InterPro"/>
</dbReference>
<evidence type="ECO:0000259" key="9">
    <source>
        <dbReference type="PROSITE" id="PS50050"/>
    </source>
</evidence>
<sequence length="524" mass="54725">MWWALPHARPLLSVLAGEPPLRCIALGGLLELHPTAHGAPVAPKAEARTMPPTRPQGPGDLHVALAPYVPGPGGSCQEKEYYEKDTQMCCSKCPPGHHVQFFCTRTSDTVCEPCKDSTYTQLWNWLSQCLTCDSRCASDQVETQACTREKNRICTCEPSKYCTLPRQGQEGCRLCAPHRKCPPGKGVATPGSAGSDVVCAACAPGTFSDTYSSTDACRPHQSRLFLSCRSVAIPGDARRDAVCGEESAPFTSRVTLGAGPVSLKNPVSPTNPASPTPQPESTTSQPREPTPTPTATAGPSLTASTSPLLPLGPSPPMEGIITGNISLPVGLIVGVTALGLLIIGLLNCIILTQKRKKPFCLQGEAKVPHLPADKARGAPGLEQQHLLTTAPSSSSSSLESSAPSMDKGHAQAPGAEWHHASWEARANSRGAEPSPGGHGTQVNVTCIVNVCSGSDHGSQRPSQTGSAAGDSDASCPGSPKDEQVPLSKEECAFQSQSGALETLLQELGEKPLPLGVPDAGMKPS</sequence>
<feature type="repeat" description="TNFR-Cys" evidence="5">
    <location>
        <begin position="113"/>
        <end position="154"/>
    </location>
</feature>
<name>A0A8J6A5K5_GALPY</name>
<dbReference type="GO" id="GO:0051044">
    <property type="term" value="P:positive regulation of membrane protein ectodomain proteolysis"/>
    <property type="evidence" value="ECO:0007669"/>
    <property type="project" value="TreeGrafter"/>
</dbReference>
<dbReference type="GO" id="GO:0043120">
    <property type="term" value="F:tumor necrosis factor binding"/>
    <property type="evidence" value="ECO:0007669"/>
    <property type="project" value="TreeGrafter"/>
</dbReference>
<dbReference type="PANTHER" id="PTHR47386:SF1">
    <property type="entry name" value="TUMOR NECROSIS FACTOR RECEPTOR SUPERFAMILY MEMBER 1B"/>
    <property type="match status" value="1"/>
</dbReference>
<keyword evidence="1 8" id="KW-0732">Signal</keyword>
<reference evidence="10" key="1">
    <citation type="journal article" date="2021" name="Evol. Appl.">
        <title>The genome of the Pyrenean desman and the effects of bottlenecks and inbreeding on the genomic landscape of an endangered species.</title>
        <authorList>
            <person name="Escoda L."/>
            <person name="Castresana J."/>
        </authorList>
    </citation>
    <scope>NUCLEOTIDE SEQUENCE</scope>
    <source>
        <strain evidence="10">IBE-C5619</strain>
    </source>
</reference>
<dbReference type="SMART" id="SM00208">
    <property type="entry name" value="TNFR"/>
    <property type="match status" value="4"/>
</dbReference>
<evidence type="ECO:0000256" key="5">
    <source>
        <dbReference type="PROSITE-ProRule" id="PRU00206"/>
    </source>
</evidence>
<feature type="chain" id="PRO_5035270302" evidence="8">
    <location>
        <begin position="17"/>
        <end position="524"/>
    </location>
</feature>
<feature type="domain" description="TNFR-Cys" evidence="9">
    <location>
        <begin position="155"/>
        <end position="199"/>
    </location>
</feature>
<dbReference type="PANTHER" id="PTHR47386">
    <property type="entry name" value="TUMOR NECROSIS FACTOR RECEPTOR SUPERFAMILY MEMBER 1B"/>
    <property type="match status" value="1"/>
</dbReference>
<keyword evidence="10" id="KW-0675">Receptor</keyword>
<dbReference type="GO" id="GO:0048714">
    <property type="term" value="P:positive regulation of oligodendrocyte differentiation"/>
    <property type="evidence" value="ECO:0007669"/>
    <property type="project" value="TreeGrafter"/>
</dbReference>
<dbReference type="GO" id="GO:0042129">
    <property type="term" value="P:regulation of T cell proliferation"/>
    <property type="evidence" value="ECO:0007669"/>
    <property type="project" value="TreeGrafter"/>
</dbReference>
<feature type="disulfide bond" evidence="5">
    <location>
        <begin position="93"/>
        <end position="111"/>
    </location>
</feature>
<feature type="transmembrane region" description="Helical" evidence="7">
    <location>
        <begin position="325"/>
        <end position="351"/>
    </location>
</feature>
<proteinExistence type="predicted"/>
<feature type="compositionally biased region" description="Basic and acidic residues" evidence="6">
    <location>
        <begin position="479"/>
        <end position="491"/>
    </location>
</feature>
<dbReference type="CDD" id="cd10577">
    <property type="entry name" value="TNFRSF1B"/>
    <property type="match status" value="1"/>
</dbReference>
<feature type="compositionally biased region" description="Low complexity" evidence="6">
    <location>
        <begin position="388"/>
        <end position="404"/>
    </location>
</feature>
<dbReference type="FunFam" id="2.10.50.10:FF:000007">
    <property type="entry name" value="TNF receptor superfamily member 14"/>
    <property type="match status" value="1"/>
</dbReference>
<feature type="region of interest" description="Disordered" evidence="6">
    <location>
        <begin position="455"/>
        <end position="493"/>
    </location>
</feature>
<feature type="domain" description="TNFR-Cys" evidence="9">
    <location>
        <begin position="113"/>
        <end position="154"/>
    </location>
</feature>
<keyword evidence="7" id="KW-0472">Membrane</keyword>
<evidence type="ECO:0000256" key="1">
    <source>
        <dbReference type="ARBA" id="ARBA00022729"/>
    </source>
</evidence>
<dbReference type="EMBL" id="JAGFMF010012255">
    <property type="protein sequence ID" value="KAG8505609.1"/>
    <property type="molecule type" value="Genomic_DNA"/>
</dbReference>
<dbReference type="Gene3D" id="2.10.50.10">
    <property type="entry name" value="Tumor Necrosis Factor Receptor, subunit A, domain 2"/>
    <property type="match status" value="2"/>
</dbReference>
<accession>A0A8J6A5K5</accession>
<feature type="signal peptide" evidence="8">
    <location>
        <begin position="1"/>
        <end position="16"/>
    </location>
</feature>
<keyword evidence="7" id="KW-0812">Transmembrane</keyword>
<feature type="region of interest" description="Disordered" evidence="6">
    <location>
        <begin position="254"/>
        <end position="311"/>
    </location>
</feature>
<comment type="caution">
    <text evidence="10">The sequence shown here is derived from an EMBL/GenBank/DDBJ whole genome shotgun (WGS) entry which is preliminary data.</text>
</comment>
<keyword evidence="2" id="KW-0677">Repeat</keyword>
<dbReference type="Proteomes" id="UP000700334">
    <property type="component" value="Unassembled WGS sequence"/>
</dbReference>
<keyword evidence="11" id="KW-1185">Reference proteome</keyword>
<dbReference type="GO" id="GO:0097191">
    <property type="term" value="P:extrinsic apoptotic signaling pathway"/>
    <property type="evidence" value="ECO:0007669"/>
    <property type="project" value="TreeGrafter"/>
</dbReference>
<evidence type="ECO:0000256" key="6">
    <source>
        <dbReference type="SAM" id="MobiDB-lite"/>
    </source>
</evidence>
<dbReference type="Pfam" id="PF00020">
    <property type="entry name" value="TNFR_c6"/>
    <property type="match status" value="2"/>
</dbReference>
<feature type="compositionally biased region" description="Polar residues" evidence="6">
    <location>
        <begin position="455"/>
        <end position="466"/>
    </location>
</feature>
<dbReference type="GO" id="GO:0006954">
    <property type="term" value="P:inflammatory response"/>
    <property type="evidence" value="ECO:0007669"/>
    <property type="project" value="InterPro"/>
</dbReference>
<feature type="region of interest" description="Disordered" evidence="6">
    <location>
        <begin position="388"/>
        <end position="418"/>
    </location>
</feature>
<dbReference type="InterPro" id="IPR020411">
    <property type="entry name" value="TNFR_1B"/>
</dbReference>
<dbReference type="GO" id="GO:0008630">
    <property type="term" value="P:intrinsic apoptotic signaling pathway in response to DNA damage"/>
    <property type="evidence" value="ECO:0007669"/>
    <property type="project" value="TreeGrafter"/>
</dbReference>
<dbReference type="AlphaFoldDB" id="A0A8J6A5K5"/>
<keyword evidence="4" id="KW-0325">Glycoprotein</keyword>
<dbReference type="InterPro" id="IPR051670">
    <property type="entry name" value="TNF_chemokine_rcpt-like"/>
</dbReference>
<keyword evidence="3 5" id="KW-1015">Disulfide bond</keyword>
<evidence type="ECO:0000313" key="11">
    <source>
        <dbReference type="Proteomes" id="UP000700334"/>
    </source>
</evidence>
<dbReference type="PRINTS" id="PR01919">
    <property type="entry name" value="TNFACTORR1B"/>
</dbReference>
<dbReference type="SUPFAM" id="SSF57586">
    <property type="entry name" value="TNF receptor-like"/>
    <property type="match status" value="2"/>
</dbReference>
<dbReference type="PROSITE" id="PS50050">
    <property type="entry name" value="TNFR_NGFR_2"/>
    <property type="match status" value="3"/>
</dbReference>
<protein>
    <submittedName>
        <fullName evidence="10">Tumor necrosis factor receptor superfamily member 1B</fullName>
    </submittedName>
</protein>
<feature type="domain" description="TNFR-Cys" evidence="9">
    <location>
        <begin position="75"/>
        <end position="111"/>
    </location>
</feature>
<dbReference type="GO" id="GO:0005031">
    <property type="term" value="F:tumor necrosis factor receptor activity"/>
    <property type="evidence" value="ECO:0007669"/>
    <property type="project" value="InterPro"/>
</dbReference>
<gene>
    <name evidence="10" type="ORF">J0S82_016354</name>
</gene>
<organism evidence="10 11">
    <name type="scientific">Galemys pyrenaicus</name>
    <name type="common">Iberian desman</name>
    <name type="synonym">Pyrenean desman</name>
    <dbReference type="NCBI Taxonomy" id="202257"/>
    <lineage>
        <taxon>Eukaryota</taxon>
        <taxon>Metazoa</taxon>
        <taxon>Chordata</taxon>
        <taxon>Craniata</taxon>
        <taxon>Vertebrata</taxon>
        <taxon>Euteleostomi</taxon>
        <taxon>Mammalia</taxon>
        <taxon>Eutheria</taxon>
        <taxon>Laurasiatheria</taxon>
        <taxon>Eulipotyphla</taxon>
        <taxon>Talpidae</taxon>
        <taxon>Galemys</taxon>
    </lineage>
</organism>
<evidence type="ECO:0000313" key="10">
    <source>
        <dbReference type="EMBL" id="KAG8505609.1"/>
    </source>
</evidence>
<feature type="disulfide bond" evidence="5">
    <location>
        <begin position="114"/>
        <end position="129"/>
    </location>
</feature>